<dbReference type="InterPro" id="IPR007110">
    <property type="entry name" value="Ig-like_dom"/>
</dbReference>
<dbReference type="OrthoDB" id="10010939at2759"/>
<name>A0A9W2YVJ2_BIOGL</name>
<dbReference type="InterPro" id="IPR003598">
    <property type="entry name" value="Ig_sub2"/>
</dbReference>
<protein>
    <submittedName>
        <fullName evidence="9">Uncharacterized protein LOC106078462</fullName>
    </submittedName>
</protein>
<sequence length="617" mass="69837">MIKEVAFIFILWQFRNADTLQIFLEENKLTTFHCPPFNDSVSVLNLYLVMNNEPEQLFSCTSMFQECRSYIGDVAMLNNSGSYFPFTSNVNKKRTITKVTCAFIFTPITLRWNTSEDVAFIAKAQNVSCLEVQLINNNTQLSITCMTTKIYPAAQCTFNLPGLISHRHIIYNDSVDYYQSNCTWTSSVNNFQVGNYVLEVSFYLNITRNTDFQTTVTTFFQLAPPKTSPIIHIATNGTDSVSRLQENKTYTVICRAPGGVPPIINITVSCGNITKTMQYGDIFTSPVAFTRNMNGQNCTCTAQHITGFYENNTNSLQTNILYKSSVKVLSATSNIIDNGTFAQMYCEADGNPAPEINILKFNKTIAYTSSGYVLFHNASMSCKDAGNYLCQVNNGLDFKDNDFKQITLFVRCPLQFTFYERFKNFSIHQGEIFSYNVTIYGYPEPDTFTIYKSSQETQSIIVRKLPIEPPYIAIELKIAKLTSTDFDYYTLVIFQNGAKSLTFEFTLNEARDSAINVAAIVRGCIAVCLAVIIIIAISYVKRKYEINLICKKKDSEETAKETNTYSELSISQQNQDRHNYEIPMSNTNVPTPETNALYVNVKEKPQLNSAYEEIDTI</sequence>
<dbReference type="GO" id="GO:0098609">
    <property type="term" value="P:cell-cell adhesion"/>
    <property type="evidence" value="ECO:0007669"/>
    <property type="project" value="TreeGrafter"/>
</dbReference>
<evidence type="ECO:0000313" key="8">
    <source>
        <dbReference type="Proteomes" id="UP001165740"/>
    </source>
</evidence>
<comment type="subcellular location">
    <subcellularLocation>
        <location evidence="1">Membrane</location>
        <topology evidence="1">Single-pass type I membrane protein</topology>
    </subcellularLocation>
</comment>
<keyword evidence="6" id="KW-1133">Transmembrane helix</keyword>
<dbReference type="AlphaFoldDB" id="A0A9W2YVJ2"/>
<dbReference type="Gene3D" id="2.60.40.10">
    <property type="entry name" value="Immunoglobulins"/>
    <property type="match status" value="1"/>
</dbReference>
<keyword evidence="6" id="KW-0812">Transmembrane</keyword>
<reference evidence="9" key="1">
    <citation type="submission" date="2025-08" db="UniProtKB">
        <authorList>
            <consortium name="RefSeq"/>
        </authorList>
    </citation>
    <scope>IDENTIFICATION</scope>
</reference>
<feature type="domain" description="Ig-like" evidence="7">
    <location>
        <begin position="324"/>
        <end position="407"/>
    </location>
</feature>
<dbReference type="SUPFAM" id="SSF48726">
    <property type="entry name" value="Immunoglobulin"/>
    <property type="match status" value="1"/>
</dbReference>
<keyword evidence="2 6" id="KW-0472">Membrane</keyword>
<proteinExistence type="predicted"/>
<keyword evidence="8" id="KW-1185">Reference proteome</keyword>
<dbReference type="InterPro" id="IPR013783">
    <property type="entry name" value="Ig-like_fold"/>
</dbReference>
<dbReference type="GO" id="GO:0050839">
    <property type="term" value="F:cell adhesion molecule binding"/>
    <property type="evidence" value="ECO:0007669"/>
    <property type="project" value="TreeGrafter"/>
</dbReference>
<dbReference type="GeneID" id="106078462"/>
<keyword evidence="4" id="KW-0325">Glycoprotein</keyword>
<keyword evidence="5" id="KW-0393">Immunoglobulin domain</keyword>
<dbReference type="InterPro" id="IPR036179">
    <property type="entry name" value="Ig-like_dom_sf"/>
</dbReference>
<keyword evidence="3" id="KW-1015">Disulfide bond</keyword>
<dbReference type="PANTHER" id="PTHR11640:SF164">
    <property type="entry name" value="MAM DOMAIN-CONTAINING GLYCOSYLPHOSPHATIDYLINOSITOL ANCHOR PROTEIN 1"/>
    <property type="match status" value="1"/>
</dbReference>
<evidence type="ECO:0000259" key="7">
    <source>
        <dbReference type="PROSITE" id="PS50835"/>
    </source>
</evidence>
<evidence type="ECO:0000256" key="6">
    <source>
        <dbReference type="SAM" id="Phobius"/>
    </source>
</evidence>
<evidence type="ECO:0000256" key="1">
    <source>
        <dbReference type="ARBA" id="ARBA00004479"/>
    </source>
</evidence>
<evidence type="ECO:0000256" key="5">
    <source>
        <dbReference type="ARBA" id="ARBA00023319"/>
    </source>
</evidence>
<feature type="transmembrane region" description="Helical" evidence="6">
    <location>
        <begin position="519"/>
        <end position="540"/>
    </location>
</feature>
<dbReference type="PANTHER" id="PTHR11640">
    <property type="entry name" value="NEPHRIN"/>
    <property type="match status" value="1"/>
</dbReference>
<evidence type="ECO:0000256" key="4">
    <source>
        <dbReference type="ARBA" id="ARBA00023180"/>
    </source>
</evidence>
<dbReference type="InterPro" id="IPR051275">
    <property type="entry name" value="Cell_adhesion_signaling"/>
</dbReference>
<dbReference type="SMART" id="SM00408">
    <property type="entry name" value="IGc2"/>
    <property type="match status" value="1"/>
</dbReference>
<dbReference type="Proteomes" id="UP001165740">
    <property type="component" value="Chromosome 14"/>
</dbReference>
<dbReference type="GO" id="GO:0005911">
    <property type="term" value="C:cell-cell junction"/>
    <property type="evidence" value="ECO:0007669"/>
    <property type="project" value="TreeGrafter"/>
</dbReference>
<evidence type="ECO:0000256" key="3">
    <source>
        <dbReference type="ARBA" id="ARBA00023157"/>
    </source>
</evidence>
<organism evidence="8 9">
    <name type="scientific">Biomphalaria glabrata</name>
    <name type="common">Bloodfluke planorb</name>
    <name type="synonym">Freshwater snail</name>
    <dbReference type="NCBI Taxonomy" id="6526"/>
    <lineage>
        <taxon>Eukaryota</taxon>
        <taxon>Metazoa</taxon>
        <taxon>Spiralia</taxon>
        <taxon>Lophotrochozoa</taxon>
        <taxon>Mollusca</taxon>
        <taxon>Gastropoda</taxon>
        <taxon>Heterobranchia</taxon>
        <taxon>Euthyneura</taxon>
        <taxon>Panpulmonata</taxon>
        <taxon>Hygrophila</taxon>
        <taxon>Lymnaeoidea</taxon>
        <taxon>Planorbidae</taxon>
        <taxon>Biomphalaria</taxon>
    </lineage>
</organism>
<dbReference type="PROSITE" id="PS50835">
    <property type="entry name" value="IG_LIKE"/>
    <property type="match status" value="1"/>
</dbReference>
<evidence type="ECO:0000313" key="9">
    <source>
        <dbReference type="RefSeq" id="XP_055866798.1"/>
    </source>
</evidence>
<dbReference type="RefSeq" id="XP_055866798.1">
    <property type="nucleotide sequence ID" value="XM_056010823.1"/>
</dbReference>
<evidence type="ECO:0000256" key="2">
    <source>
        <dbReference type="ARBA" id="ARBA00023136"/>
    </source>
</evidence>
<gene>
    <name evidence="9" type="primary">LOC106078462</name>
</gene>
<dbReference type="GO" id="GO:0005886">
    <property type="term" value="C:plasma membrane"/>
    <property type="evidence" value="ECO:0007669"/>
    <property type="project" value="TreeGrafter"/>
</dbReference>
<accession>A0A9W2YVJ2</accession>